<feature type="chain" id="PRO_5043876955" evidence="7">
    <location>
        <begin position="27"/>
        <end position="302"/>
    </location>
</feature>
<dbReference type="PANTHER" id="PTHR28553:SF2">
    <property type="entry name" value="NEUROPEPTIDE W"/>
    <property type="match status" value="1"/>
</dbReference>
<evidence type="ECO:0000256" key="7">
    <source>
        <dbReference type="SAM" id="SignalP"/>
    </source>
</evidence>
<evidence type="ECO:0000256" key="6">
    <source>
        <dbReference type="SAM" id="MobiDB-lite"/>
    </source>
</evidence>
<reference evidence="8" key="1">
    <citation type="thesis" date="2020" institute="ProQuest LLC" country="789 East Eisenhower Parkway, Ann Arbor, MI, USA">
        <title>Comparative Genomics and Chromosome Evolution.</title>
        <authorList>
            <person name="Mudd A.B."/>
        </authorList>
    </citation>
    <scope>NUCLEOTIDE SEQUENCE</scope>
    <source>
        <strain evidence="8">237g6f4</strain>
        <tissue evidence="8">Blood</tissue>
    </source>
</reference>
<evidence type="ECO:0000313" key="8">
    <source>
        <dbReference type="EMBL" id="KAG8557403.1"/>
    </source>
</evidence>
<keyword evidence="9" id="KW-1185">Reference proteome</keyword>
<accession>A0AAV7ABB7</accession>
<proteinExistence type="inferred from homology"/>
<feature type="compositionally biased region" description="Basic and acidic residues" evidence="6">
    <location>
        <begin position="153"/>
        <end position="162"/>
    </location>
</feature>
<evidence type="ECO:0000256" key="4">
    <source>
        <dbReference type="ARBA" id="ARBA00022685"/>
    </source>
</evidence>
<comment type="similarity">
    <text evidence="2">Belongs to the neuropeptide B/W family.</text>
</comment>
<dbReference type="PANTHER" id="PTHR28553">
    <property type="entry name" value="NEUROPEPTIDE B"/>
    <property type="match status" value="1"/>
</dbReference>
<protein>
    <submittedName>
        <fullName evidence="8">Uncharacterized protein</fullName>
    </submittedName>
</protein>
<organism evidence="8 9">
    <name type="scientific">Engystomops pustulosus</name>
    <name type="common">Tungara frog</name>
    <name type="synonym">Physalaemus pustulosus</name>
    <dbReference type="NCBI Taxonomy" id="76066"/>
    <lineage>
        <taxon>Eukaryota</taxon>
        <taxon>Metazoa</taxon>
        <taxon>Chordata</taxon>
        <taxon>Craniata</taxon>
        <taxon>Vertebrata</taxon>
        <taxon>Euteleostomi</taxon>
        <taxon>Amphibia</taxon>
        <taxon>Batrachia</taxon>
        <taxon>Anura</taxon>
        <taxon>Neobatrachia</taxon>
        <taxon>Hyloidea</taxon>
        <taxon>Leptodactylidae</taxon>
        <taxon>Leiuperinae</taxon>
        <taxon>Engystomops</taxon>
    </lineage>
</organism>
<feature type="region of interest" description="Disordered" evidence="6">
    <location>
        <begin position="117"/>
        <end position="182"/>
    </location>
</feature>
<evidence type="ECO:0000256" key="3">
    <source>
        <dbReference type="ARBA" id="ARBA00022525"/>
    </source>
</evidence>
<dbReference type="Pfam" id="PF15180">
    <property type="entry name" value="NPBW"/>
    <property type="match status" value="1"/>
</dbReference>
<feature type="compositionally biased region" description="Basic residues" evidence="6">
    <location>
        <begin position="277"/>
        <end position="290"/>
    </location>
</feature>
<evidence type="ECO:0000256" key="5">
    <source>
        <dbReference type="ARBA" id="ARBA00022729"/>
    </source>
</evidence>
<feature type="region of interest" description="Disordered" evidence="6">
    <location>
        <begin position="277"/>
        <end position="302"/>
    </location>
</feature>
<dbReference type="GO" id="GO:0005576">
    <property type="term" value="C:extracellular region"/>
    <property type="evidence" value="ECO:0007669"/>
    <property type="project" value="UniProtKB-SubCell"/>
</dbReference>
<keyword evidence="4" id="KW-0165">Cleavage on pair of basic residues</keyword>
<comment type="subcellular location">
    <subcellularLocation>
        <location evidence="1">Secreted</location>
    </subcellularLocation>
</comment>
<evidence type="ECO:0000313" key="9">
    <source>
        <dbReference type="Proteomes" id="UP000824782"/>
    </source>
</evidence>
<comment type="caution">
    <text evidence="8">The sequence shown here is derived from an EMBL/GenBank/DDBJ whole genome shotgun (WGS) entry which is preliminary data.</text>
</comment>
<keyword evidence="5 7" id="KW-0732">Signal</keyword>
<dbReference type="GO" id="GO:0007186">
    <property type="term" value="P:G protein-coupled receptor signaling pathway"/>
    <property type="evidence" value="ECO:0007669"/>
    <property type="project" value="TreeGrafter"/>
</dbReference>
<keyword evidence="3" id="KW-0964">Secreted</keyword>
<feature type="compositionally biased region" description="Basic and acidic residues" evidence="6">
    <location>
        <begin position="117"/>
        <end position="126"/>
    </location>
</feature>
<gene>
    <name evidence="8" type="ORF">GDO81_016625</name>
</gene>
<dbReference type="PRINTS" id="PR01888">
    <property type="entry name" value="NROPEPTIDEBW"/>
</dbReference>
<dbReference type="GO" id="GO:0007631">
    <property type="term" value="P:feeding behavior"/>
    <property type="evidence" value="ECO:0007669"/>
    <property type="project" value="TreeGrafter"/>
</dbReference>
<sequence length="302" mass="34730">MGLLISPISFCFLGTLLLAAPHPGASWYKHSASPRYHTVGRASGLLIGVRRSPYLWRRDAREDPWPVIQQGAERDVGLLQTPLAGEQLQLSLDPGEKKLLKNLIQKKLLRSLEEERSLNEVQDGKSLEQGSWQDNDLGEDKGKEDQSQMTRYSGEEGRRSLEESMWSTMEPGDGKRSPEETWITQEPEEIVRSLDEVQRKARIQDGRMRNSKERGSSGEDLLSMFLHLQEENRSHPQPWRTLTAKDKQSLYYKSEMSEWVSCEDFRLVSNKVLCRGRLRPLSRSQPRPRRPLHEEEDPTANL</sequence>
<name>A0AAV7ABB7_ENGPU</name>
<dbReference type="Proteomes" id="UP000824782">
    <property type="component" value="Unassembled WGS sequence"/>
</dbReference>
<feature type="signal peptide" evidence="7">
    <location>
        <begin position="1"/>
        <end position="26"/>
    </location>
</feature>
<evidence type="ECO:0000256" key="1">
    <source>
        <dbReference type="ARBA" id="ARBA00004613"/>
    </source>
</evidence>
<dbReference type="GO" id="GO:0001664">
    <property type="term" value="F:G protein-coupled receptor binding"/>
    <property type="evidence" value="ECO:0007669"/>
    <property type="project" value="InterPro"/>
</dbReference>
<dbReference type="EMBL" id="WNYA01000008">
    <property type="protein sequence ID" value="KAG8557403.1"/>
    <property type="molecule type" value="Genomic_DNA"/>
</dbReference>
<evidence type="ECO:0000256" key="2">
    <source>
        <dbReference type="ARBA" id="ARBA00005292"/>
    </source>
</evidence>
<dbReference type="InterPro" id="IPR013297">
    <property type="entry name" value="Neuropept_BW_pre"/>
</dbReference>
<dbReference type="AlphaFoldDB" id="A0AAV7ABB7"/>